<keyword evidence="2" id="KW-1185">Reference proteome</keyword>
<name>A0AAV2ZJU3_PYXAD</name>
<protein>
    <submittedName>
        <fullName evidence="1">Uncharacterized protein</fullName>
    </submittedName>
</protein>
<comment type="caution">
    <text evidence="1">The sequence shown here is derived from an EMBL/GenBank/DDBJ whole genome shotgun (WGS) entry which is preliminary data.</text>
</comment>
<organism evidence="1 2">
    <name type="scientific">Pyxicephalus adspersus</name>
    <name type="common">African bullfrog</name>
    <dbReference type="NCBI Taxonomy" id="30357"/>
    <lineage>
        <taxon>Eukaryota</taxon>
        <taxon>Metazoa</taxon>
        <taxon>Chordata</taxon>
        <taxon>Craniata</taxon>
        <taxon>Vertebrata</taxon>
        <taxon>Euteleostomi</taxon>
        <taxon>Amphibia</taxon>
        <taxon>Batrachia</taxon>
        <taxon>Anura</taxon>
        <taxon>Neobatrachia</taxon>
        <taxon>Ranoidea</taxon>
        <taxon>Pyxicephalidae</taxon>
        <taxon>Pyxicephalinae</taxon>
        <taxon>Pyxicephalus</taxon>
    </lineage>
</organism>
<dbReference type="EMBL" id="DYDO01000009">
    <property type="protein sequence ID" value="DBA18001.1"/>
    <property type="molecule type" value="Genomic_DNA"/>
</dbReference>
<accession>A0AAV2ZJU3</accession>
<evidence type="ECO:0000313" key="2">
    <source>
        <dbReference type="Proteomes" id="UP001181693"/>
    </source>
</evidence>
<reference evidence="1" key="1">
    <citation type="thesis" date="2020" institute="ProQuest LLC" country="789 East Eisenhower Parkway, Ann Arbor, MI, USA">
        <title>Comparative Genomics and Chromosome Evolution.</title>
        <authorList>
            <person name="Mudd A.B."/>
        </authorList>
    </citation>
    <scope>NUCLEOTIDE SEQUENCE</scope>
    <source>
        <strain evidence="1">1538</strain>
        <tissue evidence="1">Blood</tissue>
    </source>
</reference>
<evidence type="ECO:0000313" key="1">
    <source>
        <dbReference type="EMBL" id="DBA18001.1"/>
    </source>
</evidence>
<sequence length="91" mass="10240">MFQQNGLILGPCISIRNPSSPALEKAETCQEADVHSFANFRGRKGIQKFSLSSVDIQVCNHQNRIYPVKAREKLKIGKTPFSIYVIEMDVT</sequence>
<gene>
    <name evidence="1" type="ORF">GDO54_016302</name>
</gene>
<dbReference type="AlphaFoldDB" id="A0AAV2ZJU3"/>
<dbReference type="Proteomes" id="UP001181693">
    <property type="component" value="Unassembled WGS sequence"/>
</dbReference>
<proteinExistence type="predicted"/>